<dbReference type="GO" id="GO:0003677">
    <property type="term" value="F:DNA binding"/>
    <property type="evidence" value="ECO:0007669"/>
    <property type="project" value="InterPro"/>
</dbReference>
<dbReference type="InterPro" id="IPR000873">
    <property type="entry name" value="AMP-dep_synth/lig_dom"/>
</dbReference>
<dbReference type="SUPFAM" id="SSF46689">
    <property type="entry name" value="Homeodomain-like"/>
    <property type="match status" value="1"/>
</dbReference>
<evidence type="ECO:0000256" key="5">
    <source>
        <dbReference type="ARBA" id="ARBA00022598"/>
    </source>
</evidence>
<evidence type="ECO:0000256" key="1">
    <source>
        <dbReference type="ARBA" id="ARBA00001936"/>
    </source>
</evidence>
<evidence type="ECO:0000256" key="15">
    <source>
        <dbReference type="SAM" id="Coils"/>
    </source>
</evidence>
<dbReference type="InterPro" id="IPR043128">
    <property type="entry name" value="Rev_trsase/Diguanyl_cyclase"/>
</dbReference>
<keyword evidence="12" id="KW-0443">Lipid metabolism</keyword>
<dbReference type="InterPro" id="IPR002492">
    <property type="entry name" value="Transposase_Tc1-like"/>
</dbReference>
<dbReference type="InterPro" id="IPR038717">
    <property type="entry name" value="Tc1-like_DDE_dom"/>
</dbReference>
<keyword evidence="15" id="KW-0175">Coiled coil</keyword>
<comment type="catalytic activity">
    <reaction evidence="14">
        <text>a medium-chain fatty acid + ATP + CoA = a medium-chain fatty acyl-CoA + AMP + diphosphate</text>
        <dbReference type="Rhea" id="RHEA:48340"/>
        <dbReference type="ChEBI" id="CHEBI:30616"/>
        <dbReference type="ChEBI" id="CHEBI:33019"/>
        <dbReference type="ChEBI" id="CHEBI:57287"/>
        <dbReference type="ChEBI" id="CHEBI:59558"/>
        <dbReference type="ChEBI" id="CHEBI:90546"/>
        <dbReference type="ChEBI" id="CHEBI:456215"/>
        <dbReference type="EC" id="6.2.1.2"/>
    </reaction>
    <physiologicalReaction direction="left-to-right" evidence="14">
        <dbReference type="Rhea" id="RHEA:48341"/>
    </physiologicalReaction>
</comment>
<dbReference type="PANTHER" id="PTHR43605">
    <property type="entry name" value="ACYL-COENZYME A SYNTHETASE"/>
    <property type="match status" value="1"/>
</dbReference>
<dbReference type="FunFam" id="3.40.50.12780:FF:000007">
    <property type="entry name" value="Acyl-coenzyme A synthetase ACSM2A, mitochondrial"/>
    <property type="match status" value="1"/>
</dbReference>
<dbReference type="InterPro" id="IPR036397">
    <property type="entry name" value="RNaseH_sf"/>
</dbReference>
<dbReference type="SUPFAM" id="SSF56801">
    <property type="entry name" value="Acetyl-CoA synthetase-like"/>
    <property type="match status" value="1"/>
</dbReference>
<dbReference type="GO" id="GO:0046872">
    <property type="term" value="F:metal ion binding"/>
    <property type="evidence" value="ECO:0007669"/>
    <property type="project" value="UniProtKB-KW"/>
</dbReference>
<dbReference type="SUPFAM" id="SSF56219">
    <property type="entry name" value="DNase I-like"/>
    <property type="match status" value="1"/>
</dbReference>
<evidence type="ECO:0000256" key="12">
    <source>
        <dbReference type="ARBA" id="ARBA00023098"/>
    </source>
</evidence>
<dbReference type="GO" id="GO:0005524">
    <property type="term" value="F:ATP binding"/>
    <property type="evidence" value="ECO:0007669"/>
    <property type="project" value="UniProtKB-KW"/>
</dbReference>
<keyword evidence="11" id="KW-0809">Transit peptide</keyword>
<comment type="cofactor">
    <cofactor evidence="1">
        <name>Mn(2+)</name>
        <dbReference type="ChEBI" id="CHEBI:29035"/>
    </cofactor>
</comment>
<evidence type="ECO:0000256" key="13">
    <source>
        <dbReference type="ARBA" id="ARBA00023128"/>
    </source>
</evidence>
<dbReference type="InterPro" id="IPR000477">
    <property type="entry name" value="RT_dom"/>
</dbReference>
<keyword evidence="7" id="KW-0547">Nucleotide-binding</keyword>
<evidence type="ECO:0000313" key="17">
    <source>
        <dbReference type="EMBL" id="KAK3513827.1"/>
    </source>
</evidence>
<dbReference type="GO" id="GO:0015074">
    <property type="term" value="P:DNA integration"/>
    <property type="evidence" value="ECO:0007669"/>
    <property type="project" value="InterPro"/>
</dbReference>
<accession>A0AAE0UQX4</accession>
<evidence type="ECO:0000256" key="8">
    <source>
        <dbReference type="ARBA" id="ARBA00022832"/>
    </source>
</evidence>
<dbReference type="Pfam" id="PF00078">
    <property type="entry name" value="RVT_1"/>
    <property type="match status" value="1"/>
</dbReference>
<dbReference type="Gene3D" id="3.40.50.12780">
    <property type="entry name" value="N-terminal domain of ligase-like"/>
    <property type="match status" value="1"/>
</dbReference>
<dbReference type="PROSITE" id="PS50878">
    <property type="entry name" value="RT_POL"/>
    <property type="match status" value="1"/>
</dbReference>
<dbReference type="GO" id="GO:0004321">
    <property type="term" value="F:fatty-acyl-CoA synthase activity"/>
    <property type="evidence" value="ECO:0007669"/>
    <property type="project" value="TreeGrafter"/>
</dbReference>
<dbReference type="InterPro" id="IPR047655">
    <property type="entry name" value="Transpos_IS630-like"/>
</dbReference>
<dbReference type="GO" id="GO:0006313">
    <property type="term" value="P:DNA transposition"/>
    <property type="evidence" value="ECO:0007669"/>
    <property type="project" value="InterPro"/>
</dbReference>
<dbReference type="GO" id="GO:0006633">
    <property type="term" value="P:fatty acid biosynthetic process"/>
    <property type="evidence" value="ECO:0007669"/>
    <property type="project" value="TreeGrafter"/>
</dbReference>
<evidence type="ECO:0000313" key="18">
    <source>
        <dbReference type="Proteomes" id="UP001274896"/>
    </source>
</evidence>
<dbReference type="PANTHER" id="PTHR43605:SF10">
    <property type="entry name" value="ACYL-COA SYNTHETASE MEDIUM CHAIN FAMILY MEMBER 3"/>
    <property type="match status" value="1"/>
</dbReference>
<dbReference type="Pfam" id="PF00501">
    <property type="entry name" value="AMP-binding"/>
    <property type="match status" value="1"/>
</dbReference>
<feature type="domain" description="Reverse transcriptase" evidence="16">
    <location>
        <begin position="1167"/>
        <end position="1361"/>
    </location>
</feature>
<dbReference type="InterPro" id="IPR025110">
    <property type="entry name" value="AMP-bd_C"/>
</dbReference>
<keyword evidence="9" id="KW-0067">ATP-binding</keyword>
<evidence type="ECO:0000256" key="14">
    <source>
        <dbReference type="ARBA" id="ARBA00048477"/>
    </source>
</evidence>
<comment type="similarity">
    <text evidence="4">Belongs to the beta type-B retroviral polymerase family. HERV class-II K(HML-2) pol subfamily.</text>
</comment>
<keyword evidence="5" id="KW-0436">Ligase</keyword>
<feature type="coiled-coil region" evidence="15">
    <location>
        <begin position="1186"/>
        <end position="1220"/>
    </location>
</feature>
<dbReference type="Proteomes" id="UP001274896">
    <property type="component" value="Unassembled WGS sequence"/>
</dbReference>
<sequence>MYLLAARRRVFLTPASKRSCLEINTESRTQWLEAHRYKTTSPKNFTDYHSLLHLPKPHIPPLFNFAKDVLDVWETKEKAGGKSSWPALWWVNDRNEEIRWSFEELGFYSKKLANVLTDECRLVRGDRVLLILPRVPEWWLVNIACIRTGIVLIPGTSQLTARDILHRLQVSQAKCLITDESMAPLMEAVTPQYPTLTSKLLLSNKERPGWGNLMAVMRSASAEHVCVDTRSDEPMTIFFTSGTTGAPKMTVHSHCSYGLGLTVNGRYWLDLTHDDVFWNTSDTGWAKSAWSSVFAPWTQGACVFIHHMPRFDTNTVLKTLCKYPISTFCTAPTAYRMLVQEDLSRFQFQALEHCLCAGEPINPEVMSKWRELTGLDIYEGYGQTETVLIAGTFKGMEIRPGSFGKASPAYDVQVINEEGKIVARGTEGNLAIRVKPDRPFSLFTEYLGEPEKTAECFCGDFYLTGDRGMMDEDGYLWFVGRGDDVILSAGYRIGPFEVENALIEHEAVAESAVVSSPDPVRGEVVKAFVVLTSEFKHRDQNELIRELQTHVKKVTAPYKYPRKLINTKHLQRFPEPSEWSQFGSLGYTIMGKTADLTVVQKTISDTLHKEGKPQTFIAKEAGCSQSAVSKHVNRKLSGRRKCGRKRRTTNRENRSLMRIVKQNPFKNLSELHKEWTEAGVKASRATTHRRVKEFGYSCRIPLVKPLLNHRQRQRRLTWAKAKKNWTVAQWSKVLFSDESKFCISFGDQGPRVWRKGGEAHSPSCLKSSVKFPQSVMIWGAMSSAGVGPLCFLKTKVTAPVYQEILEHFMLPSADQLFEDAELIFQQDLAPAHTAKSTKRWLNDHGVGVLDWPANSPDLNPIENLLGIVKRKMRNKRPKNADELKATVKETWASIPPQQCHKLITSMPRPIEAVIKAKGAPTKRWFVRNVLEVKRVSDRVMSLKLEIEGVMVNVVSGYAPQVGCELEENERFWSELDEVMESIPTGERVVIGADFNGHVGEGNTGDEEVMDKFGVKERNLEGQMVVDFAKRMDMGVVNTYFQKREEHRVTYKSGGRRTQVDYILCRRGNLKEISDCKVVVGESVARQHRMVVCRMTLMVCKTKRSKIEKKTKWWKLKKEECCEEFRQKLRQALGGQVVLPDDWETTAEVIRETGRKVLGVSSGRRKEDKETWWWNEEVQDSIQRKRLAKKKWDMDRTEENRQEYKELQRRVKREVSKAKQKAYERYRDGQRELHCVFVDLEKAYDRVPREELWYCMRKSGVAEKYVRVVQDMYERSRTVVRCAVGQTEEFNVEVGLHQGSALSPFLFAIVMDQLSEEVRQESPWTMMFADDIVICSKSREQVEENLERWRFALERRGMKGQS</sequence>
<dbReference type="SUPFAM" id="SSF56672">
    <property type="entry name" value="DNA/RNA polymerases"/>
    <property type="match status" value="1"/>
</dbReference>
<dbReference type="EMBL" id="JAUCMX010000022">
    <property type="protein sequence ID" value="KAK3513827.1"/>
    <property type="molecule type" value="Genomic_DNA"/>
</dbReference>
<organism evidence="17 18">
    <name type="scientific">Hemibagrus guttatus</name>
    <dbReference type="NCBI Taxonomy" id="175788"/>
    <lineage>
        <taxon>Eukaryota</taxon>
        <taxon>Metazoa</taxon>
        <taxon>Chordata</taxon>
        <taxon>Craniata</taxon>
        <taxon>Vertebrata</taxon>
        <taxon>Euteleostomi</taxon>
        <taxon>Actinopterygii</taxon>
        <taxon>Neopterygii</taxon>
        <taxon>Teleostei</taxon>
        <taxon>Ostariophysi</taxon>
        <taxon>Siluriformes</taxon>
        <taxon>Bagridae</taxon>
        <taxon>Hemibagrus</taxon>
    </lineage>
</organism>
<dbReference type="InterPro" id="IPR020845">
    <property type="entry name" value="AMP-binding_CS"/>
</dbReference>
<evidence type="ECO:0000256" key="3">
    <source>
        <dbReference type="ARBA" id="ARBA00006432"/>
    </source>
</evidence>
<name>A0AAE0UQX4_9TELE</name>
<comment type="subcellular location">
    <subcellularLocation>
        <location evidence="2">Mitochondrion</location>
    </subcellularLocation>
</comment>
<dbReference type="NCBIfam" id="NF033545">
    <property type="entry name" value="transpos_IS630"/>
    <property type="match status" value="1"/>
</dbReference>
<evidence type="ECO:0000256" key="4">
    <source>
        <dbReference type="ARBA" id="ARBA00010879"/>
    </source>
</evidence>
<gene>
    <name evidence="17" type="ORF">QTP70_028852</name>
</gene>
<dbReference type="Pfam" id="PF01498">
    <property type="entry name" value="HTH_Tnp_Tc3_2"/>
    <property type="match status" value="1"/>
</dbReference>
<evidence type="ECO:0000256" key="2">
    <source>
        <dbReference type="ARBA" id="ARBA00004173"/>
    </source>
</evidence>
<dbReference type="Gene3D" id="3.30.300.30">
    <property type="match status" value="1"/>
</dbReference>
<dbReference type="InterPro" id="IPR042099">
    <property type="entry name" value="ANL_N_sf"/>
</dbReference>
<dbReference type="InterPro" id="IPR009057">
    <property type="entry name" value="Homeodomain-like_sf"/>
</dbReference>
<dbReference type="PROSITE" id="PS00455">
    <property type="entry name" value="AMP_BINDING"/>
    <property type="match status" value="1"/>
</dbReference>
<dbReference type="InterPro" id="IPR043502">
    <property type="entry name" value="DNA/RNA_pol_sf"/>
</dbReference>
<comment type="caution">
    <text evidence="17">The sequence shown here is derived from an EMBL/GenBank/DDBJ whole genome shotgun (WGS) entry which is preliminary data.</text>
</comment>
<evidence type="ECO:0000256" key="11">
    <source>
        <dbReference type="ARBA" id="ARBA00022946"/>
    </source>
</evidence>
<dbReference type="GO" id="GO:0005759">
    <property type="term" value="C:mitochondrial matrix"/>
    <property type="evidence" value="ECO:0007669"/>
    <property type="project" value="TreeGrafter"/>
</dbReference>
<dbReference type="Pfam" id="PF13358">
    <property type="entry name" value="DDE_3"/>
    <property type="match status" value="1"/>
</dbReference>
<dbReference type="Pfam" id="PF13193">
    <property type="entry name" value="AMP-binding_C"/>
    <property type="match status" value="1"/>
</dbReference>
<dbReference type="Gene3D" id="3.30.70.270">
    <property type="match status" value="1"/>
</dbReference>
<proteinExistence type="inferred from homology"/>
<evidence type="ECO:0000256" key="10">
    <source>
        <dbReference type="ARBA" id="ARBA00022842"/>
    </source>
</evidence>
<dbReference type="InterPro" id="IPR045851">
    <property type="entry name" value="AMP-bd_C_sf"/>
</dbReference>
<keyword evidence="6" id="KW-0479">Metal-binding</keyword>
<dbReference type="FunFam" id="3.30.300.30:FF:000005">
    <property type="entry name" value="Acyl-coenzyme A synthetase ACSM5, mitochondrial"/>
    <property type="match status" value="1"/>
</dbReference>
<comment type="similarity">
    <text evidence="3">Belongs to the ATP-dependent AMP-binding enzyme family.</text>
</comment>
<dbReference type="InterPro" id="IPR036691">
    <property type="entry name" value="Endo/exonu/phosph_ase_sf"/>
</dbReference>
<evidence type="ECO:0000256" key="7">
    <source>
        <dbReference type="ARBA" id="ARBA00022741"/>
    </source>
</evidence>
<keyword evidence="10" id="KW-0460">Magnesium</keyword>
<dbReference type="Gene3D" id="3.60.10.10">
    <property type="entry name" value="Endonuclease/exonuclease/phosphatase"/>
    <property type="match status" value="1"/>
</dbReference>
<dbReference type="GO" id="GO:0031956">
    <property type="term" value="F:medium-chain fatty acid-CoA ligase activity"/>
    <property type="evidence" value="ECO:0007669"/>
    <property type="project" value="UniProtKB-EC"/>
</dbReference>
<evidence type="ECO:0000259" key="16">
    <source>
        <dbReference type="PROSITE" id="PS50878"/>
    </source>
</evidence>
<dbReference type="Gene3D" id="3.30.420.10">
    <property type="entry name" value="Ribonuclease H-like superfamily/Ribonuclease H"/>
    <property type="match status" value="1"/>
</dbReference>
<evidence type="ECO:0000256" key="6">
    <source>
        <dbReference type="ARBA" id="ARBA00022723"/>
    </source>
</evidence>
<evidence type="ECO:0000256" key="9">
    <source>
        <dbReference type="ARBA" id="ARBA00022840"/>
    </source>
</evidence>
<keyword evidence="8" id="KW-0276">Fatty acid metabolism</keyword>
<dbReference type="InterPro" id="IPR051087">
    <property type="entry name" value="Mitochondrial_ACSM"/>
</dbReference>
<reference evidence="17" key="1">
    <citation type="submission" date="2023-06" db="EMBL/GenBank/DDBJ databases">
        <title>Male Hemibagrus guttatus genome.</title>
        <authorList>
            <person name="Bian C."/>
        </authorList>
    </citation>
    <scope>NUCLEOTIDE SEQUENCE</scope>
    <source>
        <strain evidence="17">Male_cb2023</strain>
        <tissue evidence="17">Muscle</tissue>
    </source>
</reference>
<dbReference type="GO" id="GO:0006637">
    <property type="term" value="P:acyl-CoA metabolic process"/>
    <property type="evidence" value="ECO:0007669"/>
    <property type="project" value="TreeGrafter"/>
</dbReference>
<protein>
    <recommendedName>
        <fullName evidence="16">Reverse transcriptase domain-containing protein</fullName>
    </recommendedName>
</protein>
<keyword evidence="13" id="KW-0496">Mitochondrion</keyword>
<keyword evidence="18" id="KW-1185">Reference proteome</keyword>